<keyword evidence="1 2" id="KW-0812">Transmembrane</keyword>
<dbReference type="STRING" id="84531.LA76x_1583"/>
<organism evidence="2 3">
    <name type="scientific">Lysobacter antibioticus</name>
    <dbReference type="NCBI Taxonomy" id="84531"/>
    <lineage>
        <taxon>Bacteria</taxon>
        <taxon>Pseudomonadati</taxon>
        <taxon>Pseudomonadota</taxon>
        <taxon>Gammaproteobacteria</taxon>
        <taxon>Lysobacterales</taxon>
        <taxon>Lysobacteraceae</taxon>
        <taxon>Lysobacter</taxon>
    </lineage>
</organism>
<feature type="transmembrane region" description="Helical" evidence="1">
    <location>
        <begin position="66"/>
        <end position="89"/>
    </location>
</feature>
<feature type="transmembrane region" description="Helical" evidence="1">
    <location>
        <begin position="24"/>
        <end position="46"/>
    </location>
</feature>
<dbReference type="RefSeq" id="WP_057917255.1">
    <property type="nucleotide sequence ID" value="NZ_CP011129.1"/>
</dbReference>
<dbReference type="AlphaFoldDB" id="A0A0S2F889"/>
<evidence type="ECO:0000313" key="2">
    <source>
        <dbReference type="EMBL" id="ALN79739.1"/>
    </source>
</evidence>
<dbReference type="eggNOG" id="ENOG5033BMQ">
    <property type="taxonomic scope" value="Bacteria"/>
</dbReference>
<protein>
    <submittedName>
        <fullName evidence="2">Putative transmembrane protein</fullName>
    </submittedName>
</protein>
<dbReference type="Proteomes" id="UP000060787">
    <property type="component" value="Chromosome"/>
</dbReference>
<gene>
    <name evidence="2" type="ORF">LA76x_1583</name>
</gene>
<accession>A0A0S2F889</accession>
<dbReference type="EMBL" id="CP011129">
    <property type="protein sequence ID" value="ALN79739.1"/>
    <property type="molecule type" value="Genomic_DNA"/>
</dbReference>
<keyword evidence="3" id="KW-1185">Reference proteome</keyword>
<keyword evidence="1" id="KW-0472">Membrane</keyword>
<dbReference type="KEGG" id="lab:LA76x_1583"/>
<name>A0A0S2F889_LYSAN</name>
<sequence>MNQAPAASAVENPQDASQLKTLSILYYVFAALYLLPLLVAFLYVFMGAAILNGSVHSQPGDEVGGYVLIGFAVALFLVAIIGGSLTFIAARRLGQRRSRTLCMVVACISCLSVPLGTALGVFTLIVLSRPSVKALFGEH</sequence>
<proteinExistence type="predicted"/>
<evidence type="ECO:0000313" key="3">
    <source>
        <dbReference type="Proteomes" id="UP000060787"/>
    </source>
</evidence>
<feature type="transmembrane region" description="Helical" evidence="1">
    <location>
        <begin position="101"/>
        <end position="127"/>
    </location>
</feature>
<evidence type="ECO:0000256" key="1">
    <source>
        <dbReference type="SAM" id="Phobius"/>
    </source>
</evidence>
<keyword evidence="1" id="KW-1133">Transmembrane helix</keyword>
<dbReference type="PATRIC" id="fig|84531.8.peg.1612"/>
<reference evidence="2 3" key="1">
    <citation type="journal article" date="2015" name="BMC Genomics">
        <title>Comparative genomics and metabolic profiling of the genus Lysobacter.</title>
        <authorList>
            <person name="de Bruijn I."/>
            <person name="Cheng X."/>
            <person name="de Jager V."/>
            <person name="Exposito R.G."/>
            <person name="Watrous J."/>
            <person name="Patel N."/>
            <person name="Postma J."/>
            <person name="Dorrestein P.C."/>
            <person name="Kobayashi D."/>
            <person name="Raaijmakers J.M."/>
        </authorList>
    </citation>
    <scope>NUCLEOTIDE SEQUENCE [LARGE SCALE GENOMIC DNA]</scope>
    <source>
        <strain evidence="2 3">76</strain>
    </source>
</reference>